<dbReference type="SUPFAM" id="SSF48613">
    <property type="entry name" value="Heme oxygenase-like"/>
    <property type="match status" value="1"/>
</dbReference>
<accession>A0A399EMZ0</accession>
<proteinExistence type="predicted"/>
<dbReference type="Proteomes" id="UP000265341">
    <property type="component" value="Unassembled WGS sequence"/>
</dbReference>
<comment type="caution">
    <text evidence="1">The sequence shown here is derived from an EMBL/GenBank/DDBJ whole genome shotgun (WGS) entry which is preliminary data.</text>
</comment>
<evidence type="ECO:0008006" key="3">
    <source>
        <dbReference type="Google" id="ProtNLM"/>
    </source>
</evidence>
<name>A0A399EMZ0_9DEIN</name>
<dbReference type="Gene3D" id="1.20.910.10">
    <property type="entry name" value="Heme oxygenase-like"/>
    <property type="match status" value="1"/>
</dbReference>
<organism evidence="1 2">
    <name type="scientific">Calidithermus roseus</name>
    <dbReference type="NCBI Taxonomy" id="1644118"/>
    <lineage>
        <taxon>Bacteria</taxon>
        <taxon>Thermotogati</taxon>
        <taxon>Deinococcota</taxon>
        <taxon>Deinococci</taxon>
        <taxon>Thermales</taxon>
        <taxon>Thermaceae</taxon>
        <taxon>Calidithermus</taxon>
    </lineage>
</organism>
<dbReference type="InterPro" id="IPR016084">
    <property type="entry name" value="Haem_Oase-like_multi-hlx"/>
</dbReference>
<evidence type="ECO:0000313" key="1">
    <source>
        <dbReference type="EMBL" id="RIH85245.1"/>
    </source>
</evidence>
<evidence type="ECO:0000313" key="2">
    <source>
        <dbReference type="Proteomes" id="UP000265341"/>
    </source>
</evidence>
<dbReference type="RefSeq" id="WP_147371633.1">
    <property type="nucleotide sequence ID" value="NZ_QWLA01000045.1"/>
</dbReference>
<reference evidence="1 2" key="1">
    <citation type="submission" date="2018-08" db="EMBL/GenBank/DDBJ databases">
        <title>Meiothermus roseus NBRC 110900 genome sequencing project.</title>
        <authorList>
            <person name="Da Costa M.S."/>
            <person name="Albuquerque L."/>
            <person name="Raposo P."/>
            <person name="Froufe H.J.C."/>
            <person name="Barroso C.S."/>
            <person name="Egas C."/>
        </authorList>
    </citation>
    <scope>NUCLEOTIDE SEQUENCE [LARGE SCALE GENOMIC DNA]</scope>
    <source>
        <strain evidence="1 2">NBRC 110900</strain>
    </source>
</reference>
<gene>
    <name evidence="1" type="ORF">Mrose_02303</name>
</gene>
<dbReference type="OrthoDB" id="34166at2"/>
<protein>
    <recommendedName>
        <fullName evidence="3">Aminopyrimidine aminohydrolase</fullName>
    </recommendedName>
</protein>
<dbReference type="AlphaFoldDB" id="A0A399EMZ0"/>
<sequence>MMFDYFLSTRLPQLESVSEHPFVQRLSSGNLPSRAFTAWMVQGLYINDALIRFQAHLLREAPPSHRHILAVLMLTLSEDADWLEEHFNPLHYPLYPETERYCRVFTDLERLPYPLALTLNWCFHRTYQQLWREAVPTNELMEFMCERWTSEEIQNLLSRLDTLVRPIWSQVDPEDFLQIIRQLLRLEMGIWGEALNAGAGA</sequence>
<keyword evidence="2" id="KW-1185">Reference proteome</keyword>
<dbReference type="EMBL" id="QWLA01000045">
    <property type="protein sequence ID" value="RIH85245.1"/>
    <property type="molecule type" value="Genomic_DNA"/>
</dbReference>